<dbReference type="InterPro" id="IPR036318">
    <property type="entry name" value="FAD-bd_PCMH-like_sf"/>
</dbReference>
<dbReference type="SUPFAM" id="SSF56176">
    <property type="entry name" value="FAD-binding/transporter-associated domain-like"/>
    <property type="match status" value="1"/>
</dbReference>
<dbReference type="Pfam" id="PF00296">
    <property type="entry name" value="Bac_luciferase"/>
    <property type="match status" value="1"/>
</dbReference>
<dbReference type="PANTHER" id="PTHR42973:SF39">
    <property type="entry name" value="FAD-BINDING PCMH-TYPE DOMAIN-CONTAINING PROTEIN"/>
    <property type="match status" value="1"/>
</dbReference>
<organism evidence="7 8">
    <name type="scientific">Microterricola pindariensis</name>
    <dbReference type="NCBI Taxonomy" id="478010"/>
    <lineage>
        <taxon>Bacteria</taxon>
        <taxon>Bacillati</taxon>
        <taxon>Actinomycetota</taxon>
        <taxon>Actinomycetes</taxon>
        <taxon>Micrococcales</taxon>
        <taxon>Microbacteriaceae</taxon>
        <taxon>Microterricola</taxon>
    </lineage>
</organism>
<dbReference type="PROSITE" id="PS51387">
    <property type="entry name" value="FAD_PCMH"/>
    <property type="match status" value="1"/>
</dbReference>
<dbReference type="Pfam" id="PF08031">
    <property type="entry name" value="BBE"/>
    <property type="match status" value="1"/>
</dbReference>
<keyword evidence="8" id="KW-1185">Reference proteome</keyword>
<dbReference type="InterPro" id="IPR016167">
    <property type="entry name" value="FAD-bd_PCMH_sub1"/>
</dbReference>
<evidence type="ECO:0000313" key="7">
    <source>
        <dbReference type="EMBL" id="PPL20306.1"/>
    </source>
</evidence>
<dbReference type="SUPFAM" id="SSF51679">
    <property type="entry name" value="Bacterial luciferase-like"/>
    <property type="match status" value="1"/>
</dbReference>
<gene>
    <name evidence="7" type="ORF">GY24_01820</name>
</gene>
<dbReference type="Gene3D" id="3.40.462.20">
    <property type="match status" value="1"/>
</dbReference>
<name>A0ABX5B070_9MICO</name>
<dbReference type="InterPro" id="IPR036661">
    <property type="entry name" value="Luciferase-like_sf"/>
</dbReference>
<dbReference type="InterPro" id="IPR012951">
    <property type="entry name" value="BBE"/>
</dbReference>
<dbReference type="InterPro" id="IPR011251">
    <property type="entry name" value="Luciferase-like_dom"/>
</dbReference>
<dbReference type="Pfam" id="PF01565">
    <property type="entry name" value="FAD_binding_4"/>
    <property type="match status" value="1"/>
</dbReference>
<comment type="similarity">
    <text evidence="2">Belongs to the oxygen-dependent FAD-linked oxidoreductase family.</text>
</comment>
<proteinExistence type="inferred from homology"/>
<dbReference type="EMBL" id="MPZN01000003">
    <property type="protein sequence ID" value="PPL20306.1"/>
    <property type="molecule type" value="Genomic_DNA"/>
</dbReference>
<sequence>MDNNYGHPLRFGLSLRSSAPAGMAERVALAEDLGYDLVSVPDAGELDAWSVASWLAAGTGRIILSPLVSLGEHNPAVLGRAAASLDLLSGGRLELGLTLDSDSDSDAAALGEAIDVIRGIWEGEARAALRYDGEHYQLHGAAGGPRPAHRVPIVVQGADASMMHLTGQRADGWLGAEPDGNAIVDAAARAAGRDPREIRRVLEIEQSDVPSTAWAAQLLPLVIGKGVGDILLRSADPAVIRRFITEVVPALRQAADLALPGLSTAAPVRPAAALARRVAGIDYDSIPLTLAAIEPGDHDYATVHSTYMRGGSPGLVLRPHTAEQVTDAVAFARRHHEVPLGIRSGGHGISGRSTNRDGIVIDVSALDEIEVLDTERRLVRIGPGARWGEVAAALEPYDWAISSGDYGGVGVGGLATAGGIGFLGRAHGLTIDHLRAVELVLADGSRVRASASENPDLFWAVRGAGPSFGIATAFEFEAAAVPGVGWAELVFDASDTAGFLEKWGATLEATPRDTTSFITLGGARPGEPLLARFSAMVDSDDPETIISRLQPFADIAPMYQQSVQVLSYARALMPAQGEANGGSGEPHSRSGLLEHVTPEFARAAAGLLGSGASYFFQIRSTGGAASDIDPDATAYAHRSAQFSVAAMGASAERLDRGWAALEPAFAGLYLSFDTATGPDRVAAAFPPRTLERLRALKAQYDPTTLFRDNFAIRPATAPATASGSTETRAAR</sequence>
<dbReference type="Gene3D" id="3.30.43.10">
    <property type="entry name" value="Uridine Diphospho-n-acetylenolpyruvylglucosamine Reductase, domain 2"/>
    <property type="match status" value="1"/>
</dbReference>
<protein>
    <submittedName>
        <fullName evidence="7">FAD-linked oxidase</fullName>
    </submittedName>
</protein>
<dbReference type="InterPro" id="IPR016169">
    <property type="entry name" value="FAD-bd_PCMH_sub2"/>
</dbReference>
<dbReference type="Gene3D" id="3.20.20.30">
    <property type="entry name" value="Luciferase-like domain"/>
    <property type="match status" value="1"/>
</dbReference>
<dbReference type="Proteomes" id="UP000237755">
    <property type="component" value="Unassembled WGS sequence"/>
</dbReference>
<evidence type="ECO:0000313" key="8">
    <source>
        <dbReference type="Proteomes" id="UP000237755"/>
    </source>
</evidence>
<dbReference type="PANTHER" id="PTHR42973">
    <property type="entry name" value="BINDING OXIDOREDUCTASE, PUTATIVE (AFU_ORTHOLOGUE AFUA_1G17690)-RELATED"/>
    <property type="match status" value="1"/>
</dbReference>
<dbReference type="InterPro" id="IPR006094">
    <property type="entry name" value="Oxid_FAD_bind_N"/>
</dbReference>
<dbReference type="InterPro" id="IPR016166">
    <property type="entry name" value="FAD-bd_PCMH"/>
</dbReference>
<keyword evidence="4" id="KW-0274">FAD</keyword>
<keyword evidence="3" id="KW-0285">Flavoprotein</keyword>
<evidence type="ECO:0000256" key="4">
    <source>
        <dbReference type="ARBA" id="ARBA00022827"/>
    </source>
</evidence>
<accession>A0ABX5B070</accession>
<evidence type="ECO:0000256" key="2">
    <source>
        <dbReference type="ARBA" id="ARBA00005466"/>
    </source>
</evidence>
<feature type="domain" description="FAD-binding PCMH-type" evidence="6">
    <location>
        <begin position="308"/>
        <end position="481"/>
    </location>
</feature>
<comment type="cofactor">
    <cofactor evidence="1">
        <name>FAD</name>
        <dbReference type="ChEBI" id="CHEBI:57692"/>
    </cofactor>
</comment>
<reference evidence="7 8" key="1">
    <citation type="journal article" date="2008" name="Int. J. Syst. Evol. Microbiol.">
        <title>Leifsonia pindariensis sp. nov., isolated from the Pindari glacier of the Indian Himalayas, and emended description of the genus Leifsonia.</title>
        <authorList>
            <person name="Reddy G.S."/>
            <person name="Prabagaran S.R."/>
            <person name="Shivaji S."/>
        </authorList>
    </citation>
    <scope>NUCLEOTIDE SEQUENCE [LARGE SCALE GENOMIC DNA]</scope>
    <source>
        <strain evidence="7 8">PON 10</strain>
    </source>
</reference>
<dbReference type="Gene3D" id="3.30.465.10">
    <property type="match status" value="1"/>
</dbReference>
<evidence type="ECO:0000256" key="3">
    <source>
        <dbReference type="ARBA" id="ARBA00022630"/>
    </source>
</evidence>
<evidence type="ECO:0000256" key="5">
    <source>
        <dbReference type="ARBA" id="ARBA00023002"/>
    </source>
</evidence>
<dbReference type="RefSeq" id="WP_233279141.1">
    <property type="nucleotide sequence ID" value="NZ_MPZN01000003.1"/>
</dbReference>
<evidence type="ECO:0000259" key="6">
    <source>
        <dbReference type="PROSITE" id="PS51387"/>
    </source>
</evidence>
<comment type="caution">
    <text evidence="7">The sequence shown here is derived from an EMBL/GenBank/DDBJ whole genome shotgun (WGS) entry which is preliminary data.</text>
</comment>
<keyword evidence="5" id="KW-0560">Oxidoreductase</keyword>
<dbReference type="InterPro" id="IPR050416">
    <property type="entry name" value="FAD-linked_Oxidoreductase"/>
</dbReference>
<evidence type="ECO:0000256" key="1">
    <source>
        <dbReference type="ARBA" id="ARBA00001974"/>
    </source>
</evidence>